<evidence type="ECO:0000313" key="2">
    <source>
        <dbReference type="Proteomes" id="UP000271889"/>
    </source>
</evidence>
<protein>
    <submittedName>
        <fullName evidence="1">Uncharacterized protein</fullName>
    </submittedName>
</protein>
<dbReference type="AlphaFoldDB" id="A0A3P6R6T4"/>
<organism evidence="1 2">
    <name type="scientific">Cylicostephanus goldi</name>
    <name type="common">Nematode worm</name>
    <dbReference type="NCBI Taxonomy" id="71465"/>
    <lineage>
        <taxon>Eukaryota</taxon>
        <taxon>Metazoa</taxon>
        <taxon>Ecdysozoa</taxon>
        <taxon>Nematoda</taxon>
        <taxon>Chromadorea</taxon>
        <taxon>Rhabditida</taxon>
        <taxon>Rhabditina</taxon>
        <taxon>Rhabditomorpha</taxon>
        <taxon>Strongyloidea</taxon>
        <taxon>Strongylidae</taxon>
        <taxon>Cylicostephanus</taxon>
    </lineage>
</organism>
<accession>A0A3P6R6T4</accession>
<keyword evidence="2" id="KW-1185">Reference proteome</keyword>
<name>A0A3P6R6T4_CYLGO</name>
<sequence>MLRWVRLGRCPLQASSSGQERSGCVLSQSTTSSTVQSLRATGSSGLCTRRVIEGLSGC</sequence>
<evidence type="ECO:0000313" key="1">
    <source>
        <dbReference type="EMBL" id="VDK51030.1"/>
    </source>
</evidence>
<gene>
    <name evidence="1" type="ORF">CGOC_LOCUS1942</name>
</gene>
<proteinExistence type="predicted"/>
<reference evidence="1 2" key="1">
    <citation type="submission" date="2018-11" db="EMBL/GenBank/DDBJ databases">
        <authorList>
            <consortium name="Pathogen Informatics"/>
        </authorList>
    </citation>
    <scope>NUCLEOTIDE SEQUENCE [LARGE SCALE GENOMIC DNA]</scope>
</reference>
<dbReference type="Proteomes" id="UP000271889">
    <property type="component" value="Unassembled WGS sequence"/>
</dbReference>
<dbReference type="EMBL" id="UYRV01004055">
    <property type="protein sequence ID" value="VDK51030.1"/>
    <property type="molecule type" value="Genomic_DNA"/>
</dbReference>